<dbReference type="RefSeq" id="WP_196608603.1">
    <property type="nucleotide sequence ID" value="NZ_VRYY01000111.1"/>
</dbReference>
<gene>
    <name evidence="1" type="ORF">FVW20_05320</name>
</gene>
<reference evidence="1 2" key="1">
    <citation type="submission" date="2019-08" db="EMBL/GenBank/DDBJ databases">
        <authorList>
            <person name="Luo N."/>
        </authorList>
    </citation>
    <scope>NUCLEOTIDE SEQUENCE [LARGE SCALE GENOMIC DNA]</scope>
    <source>
        <strain evidence="1 2">NCIMB 9442</strain>
    </source>
</reference>
<dbReference type="Proteomes" id="UP001194469">
    <property type="component" value="Unassembled WGS sequence"/>
</dbReference>
<accession>A0ABS0J231</accession>
<dbReference type="EMBL" id="VRYY01000111">
    <property type="protein sequence ID" value="MBG3876464.1"/>
    <property type="molecule type" value="Genomic_DNA"/>
</dbReference>
<organism evidence="1 2">
    <name type="scientific">Nitratidesulfovibrio oxamicus</name>
    <dbReference type="NCBI Taxonomy" id="32016"/>
    <lineage>
        <taxon>Bacteria</taxon>
        <taxon>Pseudomonadati</taxon>
        <taxon>Thermodesulfobacteriota</taxon>
        <taxon>Desulfovibrionia</taxon>
        <taxon>Desulfovibrionales</taxon>
        <taxon>Desulfovibrionaceae</taxon>
        <taxon>Nitratidesulfovibrio</taxon>
    </lineage>
</organism>
<evidence type="ECO:0000313" key="2">
    <source>
        <dbReference type="Proteomes" id="UP001194469"/>
    </source>
</evidence>
<comment type="caution">
    <text evidence="1">The sequence shown here is derived from an EMBL/GenBank/DDBJ whole genome shotgun (WGS) entry which is preliminary data.</text>
</comment>
<keyword evidence="2" id="KW-1185">Reference proteome</keyword>
<evidence type="ECO:0000313" key="1">
    <source>
        <dbReference type="EMBL" id="MBG3876464.1"/>
    </source>
</evidence>
<name>A0ABS0J231_9BACT</name>
<evidence type="ECO:0008006" key="3">
    <source>
        <dbReference type="Google" id="ProtNLM"/>
    </source>
</evidence>
<protein>
    <recommendedName>
        <fullName evidence="3">AlpA family phage regulatory protein</fullName>
    </recommendedName>
</protein>
<proteinExistence type="predicted"/>
<sequence>MTDLLSRMDFPALFPRVAVGRLTSGIIQPKTLANLDSLGLGPSKRWRVGRSIFYERDSFIEWFASRVKVPESKTIRGGKPAPQSRSAEVLGYLTDGFGVG</sequence>